<reference evidence="3" key="2">
    <citation type="journal article" date="2021" name="PeerJ">
        <title>Extensive microbial diversity within the chicken gut microbiome revealed by metagenomics and culture.</title>
        <authorList>
            <person name="Gilroy R."/>
            <person name="Ravi A."/>
            <person name="Getino M."/>
            <person name="Pursley I."/>
            <person name="Horton D.L."/>
            <person name="Alikhan N.F."/>
            <person name="Baker D."/>
            <person name="Gharbi K."/>
            <person name="Hall N."/>
            <person name="Watson M."/>
            <person name="Adriaenssens E.M."/>
            <person name="Foster-Nyarko E."/>
            <person name="Jarju S."/>
            <person name="Secka A."/>
            <person name="Antonio M."/>
            <person name="Oren A."/>
            <person name="Chaudhuri R.R."/>
            <person name="La Ragione R."/>
            <person name="Hildebrand F."/>
            <person name="Pallen M.J."/>
        </authorList>
    </citation>
    <scope>NUCLEOTIDE SEQUENCE</scope>
    <source>
        <strain evidence="3">ChiGjej1B1-24693</strain>
    </source>
</reference>
<dbReference type="Pfam" id="PF21686">
    <property type="entry name" value="LigD_Prim-Pol"/>
    <property type="match status" value="1"/>
</dbReference>
<dbReference type="PANTHER" id="PTHR42705">
    <property type="entry name" value="BIFUNCTIONAL NON-HOMOLOGOUS END JOINING PROTEIN LIGD"/>
    <property type="match status" value="1"/>
</dbReference>
<dbReference type="EC" id="6.5.1.1" evidence="3"/>
<evidence type="ECO:0000256" key="1">
    <source>
        <dbReference type="SAM" id="MobiDB-lite"/>
    </source>
</evidence>
<accession>A0A9D1H0D8</accession>
<dbReference type="NCBIfam" id="TIGR02778">
    <property type="entry name" value="ligD_pol"/>
    <property type="match status" value="1"/>
</dbReference>
<dbReference type="AlphaFoldDB" id="A0A9D1H0D8"/>
<dbReference type="Proteomes" id="UP000886842">
    <property type="component" value="Unassembled WGS sequence"/>
</dbReference>
<protein>
    <submittedName>
        <fullName evidence="3">Non-homologous end-joining DNA ligase</fullName>
        <ecNumber evidence="3">6.5.1.1</ecNumber>
    </submittedName>
</protein>
<evidence type="ECO:0000313" key="3">
    <source>
        <dbReference type="EMBL" id="HIT76115.1"/>
    </source>
</evidence>
<sequence length="314" mass="34738">MDVRTQVGERQLTLSNLDKVLFDDGWTKAEMIDYYVRVAPVMLPHLQDRAATRVRFPDGVAANQFYEKNAPSGCPDWVRRDEVATGDGTVAYVVVDDPATLVLLANLASVEFHVPQWRFDSAEQRPVTIPESDGASRPSDPLADRIVIDCDPGEGITMLDSAQAALIIGAELASDDLIGLPRTTGSKGLQIAAAIRPSPTEQARGYVRRLAERLARRHPDRFVTTMDKKRRIGHIFLDYNQNMAARNTVCPYSLRGRPSPGVATPLTWDEIAAVERPTDDLRFSPEQVLERIEDHGDLAGELFTEDPPPLPSVD</sequence>
<reference evidence="3" key="1">
    <citation type="submission" date="2020-10" db="EMBL/GenBank/DDBJ databases">
        <authorList>
            <person name="Gilroy R."/>
        </authorList>
    </citation>
    <scope>NUCLEOTIDE SEQUENCE</scope>
    <source>
        <strain evidence="3">ChiGjej1B1-24693</strain>
    </source>
</reference>
<feature type="domain" description="DNA ligase D polymerase" evidence="2">
    <location>
        <begin position="27"/>
        <end position="298"/>
    </location>
</feature>
<dbReference type="CDD" id="cd04861">
    <property type="entry name" value="LigD_Pol_like"/>
    <property type="match status" value="1"/>
</dbReference>
<dbReference type="InterPro" id="IPR014145">
    <property type="entry name" value="LigD_pol_dom"/>
</dbReference>
<gene>
    <name evidence="3" type="primary">ligD</name>
    <name evidence="3" type="ORF">IAA98_11050</name>
</gene>
<evidence type="ECO:0000259" key="2">
    <source>
        <dbReference type="Pfam" id="PF21686"/>
    </source>
</evidence>
<dbReference type="EMBL" id="DVLP01000324">
    <property type="protein sequence ID" value="HIT76115.1"/>
    <property type="molecule type" value="Genomic_DNA"/>
</dbReference>
<dbReference type="PANTHER" id="PTHR42705:SF2">
    <property type="entry name" value="BIFUNCTIONAL NON-HOMOLOGOUS END JOINING PROTEIN LIGD"/>
    <property type="match status" value="1"/>
</dbReference>
<feature type="region of interest" description="Disordered" evidence="1">
    <location>
        <begin position="295"/>
        <end position="314"/>
    </location>
</feature>
<dbReference type="InterPro" id="IPR052171">
    <property type="entry name" value="NHEJ_LigD"/>
</dbReference>
<keyword evidence="3" id="KW-0436">Ligase</keyword>
<organism evidence="3 4">
    <name type="scientific">Candidatus Avipropionibacterium avicola</name>
    <dbReference type="NCBI Taxonomy" id="2840701"/>
    <lineage>
        <taxon>Bacteria</taxon>
        <taxon>Bacillati</taxon>
        <taxon>Actinomycetota</taxon>
        <taxon>Actinomycetes</taxon>
        <taxon>Propionibacteriales</taxon>
        <taxon>Propionibacteriaceae</taxon>
        <taxon>Propionibacteriaceae incertae sedis</taxon>
        <taxon>Candidatus Avipropionibacterium</taxon>
    </lineage>
</organism>
<name>A0A9D1H0D8_9ACTN</name>
<comment type="caution">
    <text evidence="3">The sequence shown here is derived from an EMBL/GenBank/DDBJ whole genome shotgun (WGS) entry which is preliminary data.</text>
</comment>
<proteinExistence type="predicted"/>
<dbReference type="Gene3D" id="3.90.920.10">
    <property type="entry name" value="DNA primase, PRIM domain"/>
    <property type="match status" value="1"/>
</dbReference>
<evidence type="ECO:0000313" key="4">
    <source>
        <dbReference type="Proteomes" id="UP000886842"/>
    </source>
</evidence>
<dbReference type="GO" id="GO:0003910">
    <property type="term" value="F:DNA ligase (ATP) activity"/>
    <property type="evidence" value="ECO:0007669"/>
    <property type="project" value="UniProtKB-EC"/>
</dbReference>